<feature type="active site" description="Charge relay system" evidence="5">
    <location>
        <position position="365"/>
    </location>
</feature>
<gene>
    <name evidence="9" type="ORF">HNV11_06310</name>
</gene>
<sequence>MRSRTMGMAVTLLSACILGSCRPGAESVNTKPDERLVPGEYIVVYKADPLAGAKFINTYDGRTQSVRQYTRKLLTTLSIKSDQIDQVYGTAIKGFSARLTKAEAEQLRQNPQIAYIEQSRYVNPDEPQRLDESNARATAGQEVPWGIKYVGGFVDYSGSNAAWIVDTGIDLDHKDLNVDVKRGKNFVTSGQGAKTLDDQHGHGSHMAGIIAARNNSIGVVGVAAGAPVVPVKVGWRFQDITTALVIAGVDYVAANAKSGDVVNLSVGAYVTESMDAAVLSMARRGDLFVAISAGNAYNGNYDANNISPGRINAPNVYTLSAYDDKGMFAKISCAGNPPIDFSTPGVRIKSTVNNGGYATFTEGTSMATAHMAGILLANGGVVYAKGYVKADRDGVPDAIASRIP</sequence>
<dbReference type="AlphaFoldDB" id="A0A6M5Y364"/>
<dbReference type="InterPro" id="IPR037045">
    <property type="entry name" value="S8pro/Inhibitor_I9_sf"/>
</dbReference>
<accession>A0A6M5Y364</accession>
<dbReference type="InterPro" id="IPR000209">
    <property type="entry name" value="Peptidase_S8/S53_dom"/>
</dbReference>
<feature type="signal peptide" evidence="6">
    <location>
        <begin position="1"/>
        <end position="25"/>
    </location>
</feature>
<keyword evidence="10" id="KW-1185">Reference proteome</keyword>
<keyword evidence="2 5" id="KW-0645">Protease</keyword>
<evidence type="ECO:0000256" key="2">
    <source>
        <dbReference type="ARBA" id="ARBA00022670"/>
    </source>
</evidence>
<dbReference type="Gene3D" id="3.40.50.200">
    <property type="entry name" value="Peptidase S8/S53 domain"/>
    <property type="match status" value="1"/>
</dbReference>
<dbReference type="InterPro" id="IPR015500">
    <property type="entry name" value="Peptidase_S8_subtilisin-rel"/>
</dbReference>
<dbReference type="PROSITE" id="PS51892">
    <property type="entry name" value="SUBTILASE"/>
    <property type="match status" value="1"/>
</dbReference>
<evidence type="ECO:0000313" key="10">
    <source>
        <dbReference type="Proteomes" id="UP000502756"/>
    </source>
</evidence>
<evidence type="ECO:0000259" key="7">
    <source>
        <dbReference type="Pfam" id="PF00082"/>
    </source>
</evidence>
<keyword evidence="3 5" id="KW-0378">Hydrolase</keyword>
<evidence type="ECO:0000256" key="4">
    <source>
        <dbReference type="ARBA" id="ARBA00022825"/>
    </source>
</evidence>
<dbReference type="SUPFAM" id="SSF52743">
    <property type="entry name" value="Subtilisin-like"/>
    <property type="match status" value="1"/>
</dbReference>
<feature type="domain" description="Peptidase S8/S53" evidence="7">
    <location>
        <begin position="164"/>
        <end position="375"/>
    </location>
</feature>
<dbReference type="Proteomes" id="UP000502756">
    <property type="component" value="Chromosome"/>
</dbReference>
<dbReference type="InterPro" id="IPR036852">
    <property type="entry name" value="Peptidase_S8/S53_dom_sf"/>
</dbReference>
<dbReference type="EMBL" id="CP053435">
    <property type="protein sequence ID" value="QJW89027.1"/>
    <property type="molecule type" value="Genomic_DNA"/>
</dbReference>
<proteinExistence type="inferred from homology"/>
<dbReference type="KEGG" id="stae:HNV11_06310"/>
<dbReference type="Pfam" id="PF00082">
    <property type="entry name" value="Peptidase_S8"/>
    <property type="match status" value="1"/>
</dbReference>
<evidence type="ECO:0000259" key="8">
    <source>
        <dbReference type="Pfam" id="PF05922"/>
    </source>
</evidence>
<dbReference type="RefSeq" id="WP_171738865.1">
    <property type="nucleotide sequence ID" value="NZ_CP053435.1"/>
</dbReference>
<comment type="similarity">
    <text evidence="1 5">Belongs to the peptidase S8 family.</text>
</comment>
<organism evidence="9 10">
    <name type="scientific">Spirosoma taeanense</name>
    <dbReference type="NCBI Taxonomy" id="2735870"/>
    <lineage>
        <taxon>Bacteria</taxon>
        <taxon>Pseudomonadati</taxon>
        <taxon>Bacteroidota</taxon>
        <taxon>Cytophagia</taxon>
        <taxon>Cytophagales</taxon>
        <taxon>Cytophagaceae</taxon>
        <taxon>Spirosoma</taxon>
    </lineage>
</organism>
<name>A0A6M5Y364_9BACT</name>
<evidence type="ECO:0000313" key="9">
    <source>
        <dbReference type="EMBL" id="QJW89027.1"/>
    </source>
</evidence>
<feature type="domain" description="Inhibitor I9" evidence="8">
    <location>
        <begin position="41"/>
        <end position="122"/>
    </location>
</feature>
<evidence type="ECO:0000256" key="6">
    <source>
        <dbReference type="SAM" id="SignalP"/>
    </source>
</evidence>
<dbReference type="SUPFAM" id="SSF54897">
    <property type="entry name" value="Protease propeptides/inhibitors"/>
    <property type="match status" value="1"/>
</dbReference>
<feature type="chain" id="PRO_5026794411" evidence="6">
    <location>
        <begin position="26"/>
        <end position="404"/>
    </location>
</feature>
<dbReference type="GO" id="GO:0004252">
    <property type="term" value="F:serine-type endopeptidase activity"/>
    <property type="evidence" value="ECO:0007669"/>
    <property type="project" value="UniProtKB-UniRule"/>
</dbReference>
<dbReference type="InterPro" id="IPR050131">
    <property type="entry name" value="Peptidase_S8_subtilisin-like"/>
</dbReference>
<evidence type="ECO:0000256" key="3">
    <source>
        <dbReference type="ARBA" id="ARBA00022801"/>
    </source>
</evidence>
<dbReference type="InterPro" id="IPR010259">
    <property type="entry name" value="S8pro/Inhibitor_I9"/>
</dbReference>
<keyword evidence="6" id="KW-0732">Signal</keyword>
<dbReference type="Pfam" id="PF05922">
    <property type="entry name" value="Inhibitor_I9"/>
    <property type="match status" value="1"/>
</dbReference>
<feature type="active site" description="Charge relay system" evidence="5">
    <location>
        <position position="166"/>
    </location>
</feature>
<evidence type="ECO:0000256" key="1">
    <source>
        <dbReference type="ARBA" id="ARBA00011073"/>
    </source>
</evidence>
<feature type="active site" description="Charge relay system" evidence="5">
    <location>
        <position position="202"/>
    </location>
</feature>
<keyword evidence="4 5" id="KW-0720">Serine protease</keyword>
<dbReference type="PANTHER" id="PTHR43806">
    <property type="entry name" value="PEPTIDASE S8"/>
    <property type="match status" value="1"/>
</dbReference>
<dbReference type="GO" id="GO:0006508">
    <property type="term" value="P:proteolysis"/>
    <property type="evidence" value="ECO:0007669"/>
    <property type="project" value="UniProtKB-KW"/>
</dbReference>
<reference evidence="9 10" key="1">
    <citation type="submission" date="2020-05" db="EMBL/GenBank/DDBJ databases">
        <title>Genome sequencing of Spirosoma sp. TS118.</title>
        <authorList>
            <person name="Lee J.-H."/>
            <person name="Jeong S."/>
            <person name="Zhao L."/>
            <person name="Jung J.-H."/>
            <person name="Kim M.-K."/>
            <person name="Lim S."/>
        </authorList>
    </citation>
    <scope>NUCLEOTIDE SEQUENCE [LARGE SCALE GENOMIC DNA]</scope>
    <source>
        <strain evidence="9 10">TS118</strain>
    </source>
</reference>
<dbReference type="PRINTS" id="PR00723">
    <property type="entry name" value="SUBTILISIN"/>
</dbReference>
<evidence type="ECO:0000256" key="5">
    <source>
        <dbReference type="PROSITE-ProRule" id="PRU01240"/>
    </source>
</evidence>
<dbReference type="PANTHER" id="PTHR43806:SF11">
    <property type="entry name" value="CEREVISIN-RELATED"/>
    <property type="match status" value="1"/>
</dbReference>
<protein>
    <submittedName>
        <fullName evidence="9">S8 family serine peptidase</fullName>
    </submittedName>
</protein>
<dbReference type="PROSITE" id="PS51257">
    <property type="entry name" value="PROKAR_LIPOPROTEIN"/>
    <property type="match status" value="1"/>
</dbReference>
<dbReference type="Gene3D" id="3.30.70.80">
    <property type="entry name" value="Peptidase S8 propeptide/proteinase inhibitor I9"/>
    <property type="match status" value="1"/>
</dbReference>